<dbReference type="EMBL" id="SRJD01000007">
    <property type="protein sequence ID" value="TGA98448.1"/>
    <property type="molecule type" value="Genomic_DNA"/>
</dbReference>
<comment type="caution">
    <text evidence="2">The sequence shown here is derived from an EMBL/GenBank/DDBJ whole genome shotgun (WGS) entry which is preliminary data.</text>
</comment>
<keyword evidence="3" id="KW-1185">Reference proteome</keyword>
<reference evidence="2 3" key="1">
    <citation type="journal article" date="2015" name="Int. J. Syst. Evol. Microbiol.">
        <title>Sporolactobacillus shoreae sp. nov. and Sporolactobacillus spathodeae sp. nov., two spore-forming lactic acid bacteria isolated from tree barks in Thailand.</title>
        <authorList>
            <person name="Thamacharoensuk T."/>
            <person name="Kitahara M."/>
            <person name="Ohkuma M."/>
            <person name="Thongchul N."/>
            <person name="Tanasupawat S."/>
        </authorList>
    </citation>
    <scope>NUCLEOTIDE SEQUENCE [LARGE SCALE GENOMIC DNA]</scope>
    <source>
        <strain evidence="2 3">BK92</strain>
    </source>
</reference>
<dbReference type="AlphaFoldDB" id="A0A4Z0GQ52"/>
<keyword evidence="1" id="KW-0472">Membrane</keyword>
<evidence type="ECO:0000256" key="1">
    <source>
        <dbReference type="SAM" id="Phobius"/>
    </source>
</evidence>
<evidence type="ECO:0000313" key="3">
    <source>
        <dbReference type="Proteomes" id="UP000298347"/>
    </source>
</evidence>
<keyword evidence="1" id="KW-1133">Transmembrane helix</keyword>
<name>A0A4Z0GQ52_9BACL</name>
<proteinExistence type="predicted"/>
<dbReference type="Proteomes" id="UP000298347">
    <property type="component" value="Unassembled WGS sequence"/>
</dbReference>
<feature type="transmembrane region" description="Helical" evidence="1">
    <location>
        <begin position="32"/>
        <end position="48"/>
    </location>
</feature>
<keyword evidence="1" id="KW-0812">Transmembrane</keyword>
<gene>
    <name evidence="2" type="ORF">E4665_07935</name>
</gene>
<sequence>MNEFQEGEANKIYIKLLLSNRMPNRNQSTNRVGHSALLIGMAIIYELLSKKSTIDRQMNIKHFFAKNPFQPFSKKTYGKPL</sequence>
<evidence type="ECO:0000313" key="2">
    <source>
        <dbReference type="EMBL" id="TGA98448.1"/>
    </source>
</evidence>
<organism evidence="2 3">
    <name type="scientific">Sporolactobacillus shoreae</name>
    <dbReference type="NCBI Taxonomy" id="1465501"/>
    <lineage>
        <taxon>Bacteria</taxon>
        <taxon>Bacillati</taxon>
        <taxon>Bacillota</taxon>
        <taxon>Bacilli</taxon>
        <taxon>Bacillales</taxon>
        <taxon>Sporolactobacillaceae</taxon>
        <taxon>Sporolactobacillus</taxon>
    </lineage>
</organism>
<accession>A0A4Z0GQ52</accession>
<protein>
    <submittedName>
        <fullName evidence="2">Uncharacterized protein</fullName>
    </submittedName>
</protein>